<dbReference type="SUPFAM" id="SSF55729">
    <property type="entry name" value="Acyl-CoA N-acyltransferases (Nat)"/>
    <property type="match status" value="1"/>
</dbReference>
<dbReference type="InterPro" id="IPR000182">
    <property type="entry name" value="GNAT_dom"/>
</dbReference>
<keyword evidence="1 4" id="KW-0808">Transferase</keyword>
<dbReference type="Gene3D" id="3.40.630.30">
    <property type="match status" value="1"/>
</dbReference>
<dbReference type="Proteomes" id="UP000295281">
    <property type="component" value="Unassembled WGS sequence"/>
</dbReference>
<evidence type="ECO:0000256" key="2">
    <source>
        <dbReference type="ARBA" id="ARBA00023315"/>
    </source>
</evidence>
<dbReference type="InterPro" id="IPR016181">
    <property type="entry name" value="Acyl_CoA_acyltransferase"/>
</dbReference>
<dbReference type="CDD" id="cd04301">
    <property type="entry name" value="NAT_SF"/>
    <property type="match status" value="1"/>
</dbReference>
<protein>
    <submittedName>
        <fullName evidence="4">Acetyltransferase (GNAT) family protein</fullName>
    </submittedName>
</protein>
<dbReference type="AlphaFoldDB" id="A0A4V3D6X6"/>
<organism evidence="4 5">
    <name type="scientific">Actinorugispora endophytica</name>
    <dbReference type="NCBI Taxonomy" id="1605990"/>
    <lineage>
        <taxon>Bacteria</taxon>
        <taxon>Bacillati</taxon>
        <taxon>Actinomycetota</taxon>
        <taxon>Actinomycetes</taxon>
        <taxon>Streptosporangiales</taxon>
        <taxon>Nocardiopsidaceae</taxon>
        <taxon>Actinorugispora</taxon>
    </lineage>
</organism>
<dbReference type="GO" id="GO:0016747">
    <property type="term" value="F:acyltransferase activity, transferring groups other than amino-acyl groups"/>
    <property type="evidence" value="ECO:0007669"/>
    <property type="project" value="InterPro"/>
</dbReference>
<dbReference type="PANTHER" id="PTHR43420:SF47">
    <property type="entry name" value="N-ACETYLTRANSFERASE DOMAIN-CONTAINING PROTEIN"/>
    <property type="match status" value="1"/>
</dbReference>
<evidence type="ECO:0000256" key="1">
    <source>
        <dbReference type="ARBA" id="ARBA00022679"/>
    </source>
</evidence>
<comment type="caution">
    <text evidence="4">The sequence shown here is derived from an EMBL/GenBank/DDBJ whole genome shotgun (WGS) entry which is preliminary data.</text>
</comment>
<evidence type="ECO:0000259" key="3">
    <source>
        <dbReference type="PROSITE" id="PS51186"/>
    </source>
</evidence>
<evidence type="ECO:0000313" key="4">
    <source>
        <dbReference type="EMBL" id="TDQ45647.1"/>
    </source>
</evidence>
<evidence type="ECO:0000313" key="5">
    <source>
        <dbReference type="Proteomes" id="UP000295281"/>
    </source>
</evidence>
<sequence length="102" mass="10752">MVSPYLPFPSAAHVQELRSLAVAPEARRRGAGRALLSAARDLAARRGARKLVLRVLGGNTGALALYRSAGYEVEGVLKGLFLLDGRPVDDVLMALDPTGRAG</sequence>
<dbReference type="PANTHER" id="PTHR43420">
    <property type="entry name" value="ACETYLTRANSFERASE"/>
    <property type="match status" value="1"/>
</dbReference>
<dbReference type="PROSITE" id="PS51186">
    <property type="entry name" value="GNAT"/>
    <property type="match status" value="1"/>
</dbReference>
<dbReference type="EMBL" id="SNYN01000030">
    <property type="protein sequence ID" value="TDQ45647.1"/>
    <property type="molecule type" value="Genomic_DNA"/>
</dbReference>
<accession>A0A4V3D6X6</accession>
<reference evidence="4 5" key="1">
    <citation type="submission" date="2019-03" db="EMBL/GenBank/DDBJ databases">
        <title>Genomic Encyclopedia of Type Strains, Phase IV (KMG-IV): sequencing the most valuable type-strain genomes for metagenomic binning, comparative biology and taxonomic classification.</title>
        <authorList>
            <person name="Goeker M."/>
        </authorList>
    </citation>
    <scope>NUCLEOTIDE SEQUENCE [LARGE SCALE GENOMIC DNA]</scope>
    <source>
        <strain evidence="4 5">DSM 46770</strain>
    </source>
</reference>
<gene>
    <name evidence="4" type="ORF">EV190_13046</name>
</gene>
<keyword evidence="5" id="KW-1185">Reference proteome</keyword>
<keyword evidence="2" id="KW-0012">Acyltransferase</keyword>
<dbReference type="InterPro" id="IPR050680">
    <property type="entry name" value="YpeA/RimI_acetyltransf"/>
</dbReference>
<proteinExistence type="predicted"/>
<dbReference type="Pfam" id="PF00583">
    <property type="entry name" value="Acetyltransf_1"/>
    <property type="match status" value="1"/>
</dbReference>
<name>A0A4V3D6X6_9ACTN</name>
<feature type="domain" description="N-acetyltransferase" evidence="3">
    <location>
        <begin position="1"/>
        <end position="98"/>
    </location>
</feature>